<dbReference type="Proteomes" id="UP000887566">
    <property type="component" value="Unplaced"/>
</dbReference>
<feature type="compositionally biased region" description="Polar residues" evidence="1">
    <location>
        <begin position="19"/>
        <end position="30"/>
    </location>
</feature>
<dbReference type="AlphaFoldDB" id="A0A914VYE8"/>
<evidence type="ECO:0000313" key="3">
    <source>
        <dbReference type="WBParaSite" id="PSAMB.scaffold2649size22022.g18716.t1"/>
    </source>
</evidence>
<accession>A0A914VYE8</accession>
<evidence type="ECO:0000313" key="2">
    <source>
        <dbReference type="Proteomes" id="UP000887566"/>
    </source>
</evidence>
<keyword evidence="2" id="KW-1185">Reference proteome</keyword>
<proteinExistence type="predicted"/>
<feature type="region of interest" description="Disordered" evidence="1">
    <location>
        <begin position="92"/>
        <end position="112"/>
    </location>
</feature>
<reference evidence="3" key="1">
    <citation type="submission" date="2022-11" db="UniProtKB">
        <authorList>
            <consortium name="WormBaseParasite"/>
        </authorList>
    </citation>
    <scope>IDENTIFICATION</scope>
</reference>
<evidence type="ECO:0000256" key="1">
    <source>
        <dbReference type="SAM" id="MobiDB-lite"/>
    </source>
</evidence>
<sequence>MQRLTSWFDQLPLRRQSKNTKNNKAPSTQRNKPKLRYSVSAAQQYRRDHPQQLPIRWTDEQHQLRSPLDQTGAATGLDTSWCSQEVTDVHSGSRGQQFNTLPANNRPKIRTNPWYSQVEHRASLRGPPRPPTNLYASVQLAPRTKRASLLGVVSSLDDSTCSSGYGSQDSSPESSALCDENGNNGRNDYHHHASPPTFHAPPPPLIAEDGDGDGEDNEFLTELTAKIEALRWKSEQVRSLISRARVERDQRLRDKQACLEQITALRQMKWVVRNNFELIL</sequence>
<organism evidence="2 3">
    <name type="scientific">Plectus sambesii</name>
    <dbReference type="NCBI Taxonomy" id="2011161"/>
    <lineage>
        <taxon>Eukaryota</taxon>
        <taxon>Metazoa</taxon>
        <taxon>Ecdysozoa</taxon>
        <taxon>Nematoda</taxon>
        <taxon>Chromadorea</taxon>
        <taxon>Plectida</taxon>
        <taxon>Plectina</taxon>
        <taxon>Plectoidea</taxon>
        <taxon>Plectidae</taxon>
        <taxon>Plectus</taxon>
    </lineage>
</organism>
<feature type="compositionally biased region" description="Polar residues" evidence="1">
    <location>
        <begin position="160"/>
        <end position="174"/>
    </location>
</feature>
<feature type="region of interest" description="Disordered" evidence="1">
    <location>
        <begin position="1"/>
        <end position="35"/>
    </location>
</feature>
<feature type="compositionally biased region" description="Polar residues" evidence="1">
    <location>
        <begin position="93"/>
        <end position="103"/>
    </location>
</feature>
<name>A0A914VYE8_9BILA</name>
<protein>
    <submittedName>
        <fullName evidence="3">Uncharacterized protein</fullName>
    </submittedName>
</protein>
<dbReference type="WBParaSite" id="PSAMB.scaffold2649size22022.g18716.t1">
    <property type="protein sequence ID" value="PSAMB.scaffold2649size22022.g18716.t1"/>
    <property type="gene ID" value="PSAMB.scaffold2649size22022.g18716"/>
</dbReference>
<feature type="region of interest" description="Disordered" evidence="1">
    <location>
        <begin position="160"/>
        <end position="216"/>
    </location>
</feature>